<dbReference type="InterPro" id="IPR041657">
    <property type="entry name" value="HTH_17"/>
</dbReference>
<dbReference type="Pfam" id="PF12727">
    <property type="entry name" value="PBP_like"/>
    <property type="match status" value="1"/>
</dbReference>
<evidence type="ECO:0000259" key="2">
    <source>
        <dbReference type="Pfam" id="PF12728"/>
    </source>
</evidence>
<dbReference type="Gene3D" id="3.40.190.10">
    <property type="entry name" value="Periplasmic binding protein-like II"/>
    <property type="match status" value="1"/>
</dbReference>
<evidence type="ECO:0000313" key="4">
    <source>
        <dbReference type="Proteomes" id="UP000807825"/>
    </source>
</evidence>
<dbReference type="InterPro" id="IPR009061">
    <property type="entry name" value="DNA-bd_dom_put_sf"/>
</dbReference>
<feature type="domain" description="PBP" evidence="1">
    <location>
        <begin position="88"/>
        <end position="274"/>
    </location>
</feature>
<dbReference type="AlphaFoldDB" id="A0A9D6UXC1"/>
<sequence length="306" mass="34101">MKTLLSTKEVAQLLDVNEKMVYQLISEKELPATKVTGKWLFPKDQVEQWIMSRTVNRQSVPGVLPDYNGLLIIAGSNDILLEKTISLFNKLYPEHVAVFGNLGSLGGLKALRRSLCHMAASHLLQENEDDYNFRFAAEELEEAPAVVNFCRREQALLVAKGNPKNIRSVADFAMSGTRIVNRQPGTGTRLLLDLEIKKAGLKPDDIDGYNKEFHRHLDVGLEILSGRADGGLAISAVAGLLGLDFVPLRTERFDLLIHKNRFFEPGIQLFLGLLHEKEFKDLADSLTGYDLSICGKMVFPQNARIG</sequence>
<dbReference type="PANTHER" id="PTHR38431:SF1">
    <property type="entry name" value="BLL2305 PROTEIN"/>
    <property type="match status" value="1"/>
</dbReference>
<protein>
    <submittedName>
        <fullName evidence="3">Helix-turn-helix transcriptional regulator</fullName>
    </submittedName>
</protein>
<gene>
    <name evidence="3" type="ORF">HY912_01540</name>
</gene>
<name>A0A9D6UXC1_9BACT</name>
<dbReference type="InterPro" id="IPR010093">
    <property type="entry name" value="SinI_DNA-bd"/>
</dbReference>
<dbReference type="EMBL" id="JACRDE010000045">
    <property type="protein sequence ID" value="MBI5248151.1"/>
    <property type="molecule type" value="Genomic_DNA"/>
</dbReference>
<dbReference type="SUPFAM" id="SSF53850">
    <property type="entry name" value="Periplasmic binding protein-like II"/>
    <property type="match status" value="1"/>
</dbReference>
<dbReference type="NCBIfam" id="TIGR01764">
    <property type="entry name" value="excise"/>
    <property type="match status" value="1"/>
</dbReference>
<dbReference type="GO" id="GO:0003677">
    <property type="term" value="F:DNA binding"/>
    <property type="evidence" value="ECO:0007669"/>
    <property type="project" value="InterPro"/>
</dbReference>
<evidence type="ECO:0000259" key="1">
    <source>
        <dbReference type="Pfam" id="PF12727"/>
    </source>
</evidence>
<proteinExistence type="predicted"/>
<dbReference type="PANTHER" id="PTHR38431">
    <property type="entry name" value="BLL2305 PROTEIN"/>
    <property type="match status" value="1"/>
</dbReference>
<reference evidence="3" key="1">
    <citation type="submission" date="2020-07" db="EMBL/GenBank/DDBJ databases">
        <title>Huge and variable diversity of episymbiotic CPR bacteria and DPANN archaea in groundwater ecosystems.</title>
        <authorList>
            <person name="He C.Y."/>
            <person name="Keren R."/>
            <person name="Whittaker M."/>
            <person name="Farag I.F."/>
            <person name="Doudna J."/>
            <person name="Cate J.H.D."/>
            <person name="Banfield J.F."/>
        </authorList>
    </citation>
    <scope>NUCLEOTIDE SEQUENCE</scope>
    <source>
        <strain evidence="3">NC_groundwater_1664_Pr3_B-0.1um_52_9</strain>
    </source>
</reference>
<organism evidence="3 4">
    <name type="scientific">Desulfomonile tiedjei</name>
    <dbReference type="NCBI Taxonomy" id="2358"/>
    <lineage>
        <taxon>Bacteria</taxon>
        <taxon>Pseudomonadati</taxon>
        <taxon>Thermodesulfobacteriota</taxon>
        <taxon>Desulfomonilia</taxon>
        <taxon>Desulfomonilales</taxon>
        <taxon>Desulfomonilaceae</taxon>
        <taxon>Desulfomonile</taxon>
    </lineage>
</organism>
<dbReference type="InterPro" id="IPR024370">
    <property type="entry name" value="PBP_domain"/>
</dbReference>
<dbReference type="SUPFAM" id="SSF46955">
    <property type="entry name" value="Putative DNA-binding domain"/>
    <property type="match status" value="1"/>
</dbReference>
<dbReference type="Proteomes" id="UP000807825">
    <property type="component" value="Unassembled WGS sequence"/>
</dbReference>
<feature type="domain" description="Helix-turn-helix" evidence="2">
    <location>
        <begin position="4"/>
        <end position="53"/>
    </location>
</feature>
<comment type="caution">
    <text evidence="3">The sequence shown here is derived from an EMBL/GenBank/DDBJ whole genome shotgun (WGS) entry which is preliminary data.</text>
</comment>
<dbReference type="Pfam" id="PF12728">
    <property type="entry name" value="HTH_17"/>
    <property type="match status" value="1"/>
</dbReference>
<evidence type="ECO:0000313" key="3">
    <source>
        <dbReference type="EMBL" id="MBI5248151.1"/>
    </source>
</evidence>
<accession>A0A9D6UXC1</accession>